<comment type="caution">
    <text evidence="3">The sequence shown here is derived from an EMBL/GenBank/DDBJ whole genome shotgun (WGS) entry which is preliminary data.</text>
</comment>
<dbReference type="EMBL" id="JAAAUB010000024">
    <property type="protein sequence ID" value="NMH17504.1"/>
    <property type="molecule type" value="Genomic_DNA"/>
</dbReference>
<evidence type="ECO:0000313" key="3">
    <source>
        <dbReference type="EMBL" id="NMH17504.1"/>
    </source>
</evidence>
<protein>
    <submittedName>
        <fullName evidence="3">Transcriptional regulator</fullName>
    </submittedName>
</protein>
<proteinExistence type="predicted"/>
<name>A0ABX1QPI1_9PROT</name>
<gene>
    <name evidence="3" type="ORF">GV368_10485</name>
</gene>
<sequence>MNNAHTFIFELARRQGLLRPRDVEVCGFSRMVLSTLARKGKLTRLCRGLYALPDRPMSEHVTLAAVAGKHPNVVVCLLSALQFHGLTTQSPFEVWVAIPNKARAHKMDYPPLRIVRFSGEALTEGVEEHRVDGVTVQVTSVAKTVVDCFKYRNKIGLDVALEALREAWNAKRVKMDDLWHCAQVCRVANVMRPYLAALT</sequence>
<reference evidence="3 4" key="1">
    <citation type="journal article" date="2020" name="Curr. Microbiol.">
        <title>Tepidiphilus baoligensis sp. nov., a Novel Bacterium of the Family Hydrogenophilaceae Isolated from an Oil Reservoir.</title>
        <authorList>
            <person name="Zhang X."/>
            <person name="Wang G."/>
            <person name="Ma X."/>
            <person name="Yu J."/>
            <person name="You J."/>
            <person name="Xue Y."/>
            <person name="Ma Y."/>
        </authorList>
    </citation>
    <scope>NUCLEOTIDE SEQUENCE [LARGE SCALE GENOMIC DNA]</scope>
    <source>
        <strain evidence="3 4">B18-69</strain>
    </source>
</reference>
<organism evidence="3 4">
    <name type="scientific">Tepidiphilus baoligensis</name>
    <dbReference type="NCBI Taxonomy" id="2698687"/>
    <lineage>
        <taxon>Bacteria</taxon>
        <taxon>Pseudomonadati</taxon>
        <taxon>Pseudomonadota</taxon>
        <taxon>Hydrogenophilia</taxon>
        <taxon>Hydrogenophilales</taxon>
        <taxon>Hydrogenophilaceae</taxon>
        <taxon>Tepidiphilus</taxon>
    </lineage>
</organism>
<dbReference type="Proteomes" id="UP000669605">
    <property type="component" value="Unassembled WGS sequence"/>
</dbReference>
<feature type="domain" description="AbiEi antitoxin C-terminal" evidence="1">
    <location>
        <begin position="60"/>
        <end position="192"/>
    </location>
</feature>
<dbReference type="Pfam" id="PF13338">
    <property type="entry name" value="AbiEi_4"/>
    <property type="match status" value="1"/>
</dbReference>
<dbReference type="Pfam" id="PF09407">
    <property type="entry name" value="AbiEi_1"/>
    <property type="match status" value="1"/>
</dbReference>
<evidence type="ECO:0000259" key="2">
    <source>
        <dbReference type="Pfam" id="PF13338"/>
    </source>
</evidence>
<evidence type="ECO:0000313" key="4">
    <source>
        <dbReference type="Proteomes" id="UP000669605"/>
    </source>
</evidence>
<dbReference type="RefSeq" id="WP_142810266.1">
    <property type="nucleotide sequence ID" value="NZ_JAAAUB010000024.1"/>
</dbReference>
<accession>A0ABX1QPI1</accession>
<keyword evidence="4" id="KW-1185">Reference proteome</keyword>
<dbReference type="InterPro" id="IPR018547">
    <property type="entry name" value="AbiEi_C"/>
</dbReference>
<feature type="domain" description="AbiEi antitoxin N-terminal" evidence="2">
    <location>
        <begin position="8"/>
        <end position="53"/>
    </location>
</feature>
<dbReference type="InterPro" id="IPR025159">
    <property type="entry name" value="AbiEi_N"/>
</dbReference>
<evidence type="ECO:0000259" key="1">
    <source>
        <dbReference type="Pfam" id="PF09407"/>
    </source>
</evidence>